<dbReference type="AlphaFoldDB" id="A0A377W891"/>
<name>A0A377W891_KLEPN</name>
<dbReference type="Proteomes" id="UP000255099">
    <property type="component" value="Unassembled WGS sequence"/>
</dbReference>
<evidence type="ECO:0000313" key="2">
    <source>
        <dbReference type="Proteomes" id="UP000255099"/>
    </source>
</evidence>
<protein>
    <submittedName>
        <fullName evidence="1">Uncharacterized protein</fullName>
    </submittedName>
</protein>
<gene>
    <name evidence="1" type="ORF">NCTC9637_06080</name>
</gene>
<reference evidence="1 2" key="1">
    <citation type="submission" date="2018-06" db="EMBL/GenBank/DDBJ databases">
        <authorList>
            <consortium name="Pathogen Informatics"/>
            <person name="Doyle S."/>
        </authorList>
    </citation>
    <scope>NUCLEOTIDE SEQUENCE [LARGE SCALE GENOMIC DNA]</scope>
    <source>
        <strain evidence="1 2">NCTC9637</strain>
    </source>
</reference>
<accession>A0A377W891</accession>
<proteinExistence type="predicted"/>
<sequence length="103" mass="11580">MVVPKWSVSADAVPMASVLSSRTVRTFSHANSLFGVGVASLYVAPPLYDASDFASFSRAEKAILPIMTLIYTIQRRRWRENVHLNKKRKKVIVRGLQGHRILV</sequence>
<dbReference type="EMBL" id="UGLB01000003">
    <property type="protein sequence ID" value="STT51064.1"/>
    <property type="molecule type" value="Genomic_DNA"/>
</dbReference>
<organism evidence="1 2">
    <name type="scientific">Klebsiella pneumoniae</name>
    <dbReference type="NCBI Taxonomy" id="573"/>
    <lineage>
        <taxon>Bacteria</taxon>
        <taxon>Pseudomonadati</taxon>
        <taxon>Pseudomonadota</taxon>
        <taxon>Gammaproteobacteria</taxon>
        <taxon>Enterobacterales</taxon>
        <taxon>Enterobacteriaceae</taxon>
        <taxon>Klebsiella/Raoultella group</taxon>
        <taxon>Klebsiella</taxon>
        <taxon>Klebsiella pneumoniae complex</taxon>
    </lineage>
</organism>
<evidence type="ECO:0000313" key="1">
    <source>
        <dbReference type="EMBL" id="STT51064.1"/>
    </source>
</evidence>